<evidence type="ECO:0000259" key="2">
    <source>
        <dbReference type="Pfam" id="PF16220"/>
    </source>
</evidence>
<dbReference type="RefSeq" id="WP_183611038.1">
    <property type="nucleotide sequence ID" value="NZ_JACICY010000001.1"/>
</dbReference>
<proteinExistence type="predicted"/>
<dbReference type="Pfam" id="PF16220">
    <property type="entry name" value="DUF4880"/>
    <property type="match status" value="1"/>
</dbReference>
<dbReference type="Pfam" id="PF04773">
    <property type="entry name" value="FecR"/>
    <property type="match status" value="1"/>
</dbReference>
<dbReference type="InterPro" id="IPR032623">
    <property type="entry name" value="FecR_N"/>
</dbReference>
<evidence type="ECO:0000313" key="4">
    <source>
        <dbReference type="Proteomes" id="UP000562395"/>
    </source>
</evidence>
<evidence type="ECO:0000259" key="1">
    <source>
        <dbReference type="Pfam" id="PF04773"/>
    </source>
</evidence>
<organism evidence="3 4">
    <name type="scientific">Novosphingobium hassiacum</name>
    <dbReference type="NCBI Taxonomy" id="173676"/>
    <lineage>
        <taxon>Bacteria</taxon>
        <taxon>Pseudomonadati</taxon>
        <taxon>Pseudomonadota</taxon>
        <taxon>Alphaproteobacteria</taxon>
        <taxon>Sphingomonadales</taxon>
        <taxon>Sphingomonadaceae</taxon>
        <taxon>Novosphingobium</taxon>
    </lineage>
</organism>
<dbReference type="Gene3D" id="2.60.120.1440">
    <property type="match status" value="1"/>
</dbReference>
<feature type="domain" description="FecR N-terminal" evidence="2">
    <location>
        <begin position="9"/>
        <end position="46"/>
    </location>
</feature>
<feature type="domain" description="FecR protein" evidence="1">
    <location>
        <begin position="106"/>
        <end position="195"/>
    </location>
</feature>
<dbReference type="GO" id="GO:0016989">
    <property type="term" value="F:sigma factor antagonist activity"/>
    <property type="evidence" value="ECO:0007669"/>
    <property type="project" value="TreeGrafter"/>
</dbReference>
<reference evidence="3 4" key="1">
    <citation type="submission" date="2020-08" db="EMBL/GenBank/DDBJ databases">
        <title>Genomic Encyclopedia of Type Strains, Phase IV (KMG-IV): sequencing the most valuable type-strain genomes for metagenomic binning, comparative biology and taxonomic classification.</title>
        <authorList>
            <person name="Goeker M."/>
        </authorList>
    </citation>
    <scope>NUCLEOTIDE SEQUENCE [LARGE SCALE GENOMIC DNA]</scope>
    <source>
        <strain evidence="3 4">DSM 14552</strain>
    </source>
</reference>
<dbReference type="AlphaFoldDB" id="A0A7W5ZUT9"/>
<dbReference type="InterPro" id="IPR006860">
    <property type="entry name" value="FecR"/>
</dbReference>
<keyword evidence="4" id="KW-1185">Reference proteome</keyword>
<dbReference type="InterPro" id="IPR012373">
    <property type="entry name" value="Ferrdict_sens_TM"/>
</dbReference>
<dbReference type="PIRSF" id="PIRSF018266">
    <property type="entry name" value="FecR"/>
    <property type="match status" value="1"/>
</dbReference>
<accession>A0A7W5ZUT9</accession>
<comment type="caution">
    <text evidence="3">The sequence shown here is derived from an EMBL/GenBank/DDBJ whole genome shotgun (WGS) entry which is preliminary data.</text>
</comment>
<name>A0A7W5ZUT9_9SPHN</name>
<sequence>MLHDETIRERALEWAVRTGDPEFTDWDAFTDWLDEDPAHGAAYDVVAAAVADATDVFVTAPVPANDDVLVPAPQVRRRWLPGALAASLVLAVGFGLWQGGDNRYAVQTAPGEVRTVTLADGGSVVLSGGTRIELDRKDARYARLENGQALFSIRHDARNPFAVEVGEDRLVDAGTVFDVELDDGRMRVAVSEGLVLFNPGKEDVKVAPGHMLARQGDSYALSNVSPEQVGEWRSGRVTFDNAPLDIVAARLSRMTGVAFAAEDRGGAFSGSILIAPLRKDPQSLAALLGTTIRRDGERWIIVAE</sequence>
<dbReference type="PANTHER" id="PTHR30273:SF2">
    <property type="entry name" value="PROTEIN FECR"/>
    <property type="match status" value="1"/>
</dbReference>
<protein>
    <submittedName>
        <fullName evidence="3">Transmembrane sensor</fullName>
    </submittedName>
</protein>
<keyword evidence="3" id="KW-0812">Transmembrane</keyword>
<evidence type="ECO:0000313" key="3">
    <source>
        <dbReference type="EMBL" id="MBB3858824.1"/>
    </source>
</evidence>
<dbReference type="EMBL" id="JACICY010000001">
    <property type="protein sequence ID" value="MBB3858824.1"/>
    <property type="molecule type" value="Genomic_DNA"/>
</dbReference>
<gene>
    <name evidence="3" type="ORF">GGQ88_000064</name>
</gene>
<dbReference type="PANTHER" id="PTHR30273">
    <property type="entry name" value="PERIPLASMIC SIGNAL SENSOR AND SIGMA FACTOR ACTIVATOR FECR-RELATED"/>
    <property type="match status" value="1"/>
</dbReference>
<keyword evidence="3" id="KW-0472">Membrane</keyword>
<dbReference type="Proteomes" id="UP000562395">
    <property type="component" value="Unassembled WGS sequence"/>
</dbReference>